<dbReference type="GO" id="GO:0016787">
    <property type="term" value="F:hydrolase activity"/>
    <property type="evidence" value="ECO:0007669"/>
    <property type="project" value="UniProtKB-KW"/>
</dbReference>
<organism evidence="4 5">
    <name type="scientific">Candidatus Ghiorseimicrobium undicola</name>
    <dbReference type="NCBI Taxonomy" id="1974746"/>
    <lineage>
        <taxon>Bacteria</taxon>
        <taxon>Pseudomonadati</taxon>
        <taxon>Candidatus Omnitrophota</taxon>
        <taxon>Candidatus Ghiorseimicrobium</taxon>
    </lineage>
</organism>
<dbReference type="PANTHER" id="PTHR43736:SF1">
    <property type="entry name" value="DIHYDRONEOPTERIN TRIPHOSPHATE DIPHOSPHATASE"/>
    <property type="match status" value="1"/>
</dbReference>
<dbReference type="InterPro" id="IPR043472">
    <property type="entry name" value="Macro_dom-like"/>
</dbReference>
<comment type="caution">
    <text evidence="4">The sequence shown here is derived from an EMBL/GenBank/DDBJ whole genome shotgun (WGS) entry which is preliminary data.</text>
</comment>
<dbReference type="InterPro" id="IPR015797">
    <property type="entry name" value="NUDIX_hydrolase-like_dom_sf"/>
</dbReference>
<evidence type="ECO:0000259" key="2">
    <source>
        <dbReference type="PROSITE" id="PS51154"/>
    </source>
</evidence>
<accession>A0A2H0LZD0</accession>
<dbReference type="SUPFAM" id="SSF52949">
    <property type="entry name" value="Macro domain-like"/>
    <property type="match status" value="1"/>
</dbReference>
<feature type="domain" description="Macro" evidence="2">
    <location>
        <begin position="1"/>
        <end position="158"/>
    </location>
</feature>
<dbReference type="SUPFAM" id="SSF55811">
    <property type="entry name" value="Nudix"/>
    <property type="match status" value="1"/>
</dbReference>
<keyword evidence="1" id="KW-0378">Hydrolase</keyword>
<evidence type="ECO:0000313" key="5">
    <source>
        <dbReference type="Proteomes" id="UP000229641"/>
    </source>
</evidence>
<dbReference type="InterPro" id="IPR020476">
    <property type="entry name" value="Nudix_hydrolase"/>
</dbReference>
<dbReference type="PANTHER" id="PTHR43736">
    <property type="entry name" value="ADP-RIBOSE PYROPHOSPHATASE"/>
    <property type="match status" value="1"/>
</dbReference>
<dbReference type="Gene3D" id="3.90.79.10">
    <property type="entry name" value="Nucleoside Triphosphate Pyrophosphohydrolase"/>
    <property type="match status" value="1"/>
</dbReference>
<name>A0A2H0LZD0_9BACT</name>
<reference evidence="4 5" key="1">
    <citation type="submission" date="2017-09" db="EMBL/GenBank/DDBJ databases">
        <title>Depth-based differentiation of microbial function through sediment-hosted aquifers and enrichment of novel symbionts in the deep terrestrial subsurface.</title>
        <authorList>
            <person name="Probst A.J."/>
            <person name="Ladd B."/>
            <person name="Jarett J.K."/>
            <person name="Geller-Mcgrath D.E."/>
            <person name="Sieber C.M."/>
            <person name="Emerson J.B."/>
            <person name="Anantharaman K."/>
            <person name="Thomas B.C."/>
            <person name="Malmstrom R."/>
            <person name="Stieglmeier M."/>
            <person name="Klingl A."/>
            <person name="Woyke T."/>
            <person name="Ryan C.M."/>
            <person name="Banfield J.F."/>
        </authorList>
    </citation>
    <scope>NUCLEOTIDE SEQUENCE [LARGE SCALE GENOMIC DNA]</scope>
    <source>
        <strain evidence="4">CG11_big_fil_rev_8_21_14_0_20_42_13</strain>
    </source>
</reference>
<dbReference type="EMBL" id="PCWA01000015">
    <property type="protein sequence ID" value="PIQ89789.1"/>
    <property type="molecule type" value="Genomic_DNA"/>
</dbReference>
<dbReference type="CDD" id="cd18873">
    <property type="entry name" value="NUDIX_NadM_like"/>
    <property type="match status" value="1"/>
</dbReference>
<gene>
    <name evidence="4" type="ORF">COV72_01090</name>
</gene>
<evidence type="ECO:0000313" key="4">
    <source>
        <dbReference type="EMBL" id="PIQ89789.1"/>
    </source>
</evidence>
<dbReference type="InterPro" id="IPR000086">
    <property type="entry name" value="NUDIX_hydrolase_dom"/>
</dbReference>
<feature type="domain" description="Nudix hydrolase" evidence="3">
    <location>
        <begin position="162"/>
        <end position="291"/>
    </location>
</feature>
<dbReference type="Pfam" id="PF01661">
    <property type="entry name" value="Macro"/>
    <property type="match status" value="1"/>
</dbReference>
<dbReference type="AlphaFoldDB" id="A0A2H0LZD0"/>
<dbReference type="PRINTS" id="PR00502">
    <property type="entry name" value="NUDIXFAMILY"/>
</dbReference>
<dbReference type="PROSITE" id="PS51462">
    <property type="entry name" value="NUDIX"/>
    <property type="match status" value="1"/>
</dbReference>
<evidence type="ECO:0000259" key="3">
    <source>
        <dbReference type="PROSITE" id="PS51462"/>
    </source>
</evidence>
<dbReference type="InterPro" id="IPR002589">
    <property type="entry name" value="Macro_dom"/>
</dbReference>
<dbReference type="Pfam" id="PF00293">
    <property type="entry name" value="NUDIX"/>
    <property type="match status" value="1"/>
</dbReference>
<protein>
    <recommendedName>
        <fullName evidence="6">Nudix hydrolase domain-containing protein</fullName>
    </recommendedName>
</protein>
<evidence type="ECO:0008006" key="6">
    <source>
        <dbReference type="Google" id="ProtNLM"/>
    </source>
</evidence>
<proteinExistence type="predicted"/>
<dbReference type="PROSITE" id="PS51154">
    <property type="entry name" value="MACRO"/>
    <property type="match status" value="1"/>
</dbReference>
<sequence length="294" mass="32305">MLIKGIEIEVVNADIARIEVDAIVSGADSSLTIRNNLAKSFHADPGMPVLTQAEGVLAKYIIDVVVLKDNGGTDESIIRKAVAGALKIADGKGFRSLAFSALGCETGRFEYSASAKIISQEIFRQIQENKNLKLKKIIFALKDNNAYAAFNKSALGYLGYISKKAQSGPFITVDAIIKLGKGLVVIERTNPPFGWALPGGFVDYGESLEEAVVREAKEETSLDLYNLEQFHTYSEYGRDPRFHTITTVFIADAEGKPRADSDAKNIRIITKKDLQELSFAFDHKEILKGYFGRC</sequence>
<dbReference type="Gene3D" id="3.40.220.10">
    <property type="entry name" value="Leucine Aminopeptidase, subunit E, domain 1"/>
    <property type="match status" value="1"/>
</dbReference>
<dbReference type="Proteomes" id="UP000229641">
    <property type="component" value="Unassembled WGS sequence"/>
</dbReference>
<evidence type="ECO:0000256" key="1">
    <source>
        <dbReference type="ARBA" id="ARBA00022801"/>
    </source>
</evidence>